<reference evidence="3 4" key="1">
    <citation type="submission" date="2019-04" db="EMBL/GenBank/DDBJ databases">
        <title>Chitiniphilus eburnea sp. nov., a novel chitinolytic bacterium isolated from aquaculture sludge.</title>
        <authorList>
            <person name="Sheng M."/>
        </authorList>
    </citation>
    <scope>NUCLEOTIDE SEQUENCE [LARGE SCALE GENOMIC DNA]</scope>
    <source>
        <strain evidence="3 4">HX-2-15</strain>
    </source>
</reference>
<dbReference type="InterPro" id="IPR058647">
    <property type="entry name" value="BSH_CzcB-like"/>
</dbReference>
<keyword evidence="1" id="KW-0812">Transmembrane</keyword>
<evidence type="ECO:0000259" key="2">
    <source>
        <dbReference type="Pfam" id="PF25973"/>
    </source>
</evidence>
<dbReference type="GO" id="GO:0016020">
    <property type="term" value="C:membrane"/>
    <property type="evidence" value="ECO:0007669"/>
    <property type="project" value="InterPro"/>
</dbReference>
<evidence type="ECO:0000313" key="3">
    <source>
        <dbReference type="EMBL" id="TJZ79171.1"/>
    </source>
</evidence>
<dbReference type="EMBL" id="SUMF01000001">
    <property type="protein sequence ID" value="TJZ79171.1"/>
    <property type="molecule type" value="Genomic_DNA"/>
</dbReference>
<dbReference type="AlphaFoldDB" id="A0A4U0QCJ6"/>
<dbReference type="GO" id="GO:0031293">
    <property type="term" value="P:membrane protein intracellular domain proteolysis"/>
    <property type="evidence" value="ECO:0007669"/>
    <property type="project" value="TreeGrafter"/>
</dbReference>
<gene>
    <name evidence="3" type="ORF">FAZ21_02475</name>
</gene>
<feature type="transmembrane region" description="Helical" evidence="1">
    <location>
        <begin position="271"/>
        <end position="293"/>
    </location>
</feature>
<feature type="domain" description="CzcB-like barrel-sandwich hybrid" evidence="2">
    <location>
        <begin position="461"/>
        <end position="568"/>
    </location>
</feature>
<proteinExistence type="predicted"/>
<feature type="transmembrane region" description="Helical" evidence="1">
    <location>
        <begin position="139"/>
        <end position="159"/>
    </location>
</feature>
<feature type="transmembrane region" description="Helical" evidence="1">
    <location>
        <begin position="413"/>
        <end position="430"/>
    </location>
</feature>
<accession>A0A4U0QCJ6</accession>
<evidence type="ECO:0000256" key="1">
    <source>
        <dbReference type="SAM" id="Phobius"/>
    </source>
</evidence>
<comment type="caution">
    <text evidence="3">The sequence shown here is derived from an EMBL/GenBank/DDBJ whole genome shotgun (WGS) entry which is preliminary data.</text>
</comment>
<feature type="transmembrane region" description="Helical" evidence="1">
    <location>
        <begin position="171"/>
        <end position="193"/>
    </location>
</feature>
<feature type="transmembrane region" description="Helical" evidence="1">
    <location>
        <begin position="205"/>
        <end position="224"/>
    </location>
</feature>
<dbReference type="OrthoDB" id="9759690at2"/>
<dbReference type="Pfam" id="PF25973">
    <property type="entry name" value="BSH_CzcB"/>
    <property type="match status" value="1"/>
</dbReference>
<protein>
    <submittedName>
        <fullName evidence="3">HlyD family efflux transporter periplasmic adaptor subunit</fullName>
    </submittedName>
</protein>
<dbReference type="Proteomes" id="UP000310016">
    <property type="component" value="Unassembled WGS sequence"/>
</dbReference>
<sequence length="700" mass="78604">MLPPLRQDLTLHPGPADHTGAPTWTLHDPAANRFYQLTWPAFELLSRWRLGERDAILDAVAQETTLRVTADDFDALYLLLTRHHLLIAWRADDSARLGQAAAAQRMSKAMWLLKHYLFFRLPLLRPMPLLRRLAPYTRWAYTPAFWWSVAGVALLGLYLVSRRWDEFTHTFSAYAGLQGLLGVGIALSCAKVLHEFGHALTAYRYGCRVPTMGVAFLVMWPVLYTDTNEAWKLMLRDQRLKIGAAGMAAELALAAAATLAWNFLPDGPLRGGVFLLATSAWLLTLAINASPFMRFDGYFLLSDWLNLPNLHDRAFAQGRWWLREALFGLGEPPPEPFAPGRRRFLIAFAFATWLYRLVLFFGIALTVYHLFFKALGLLLMAIELGWFIVMPVLRELTAWWRQRDVIGWNRATRRSALLLLALLIVLLVPWRGEVRAPAMLGAAQSQALYAVEAAKVRGGAAREGQRVQAGELLAQLDSPELDFRLHAAQAHEQQMRWEVEQQPFASKLREEGDVLRRRWAAAREEVAGLQAQIQRLQVRAPFAGRVVESNPFVVEGAWLARGEKLYQVLGDGGELKAEAFVGEKDHAALAAARGGVFIADQPEFGALRCRRALADEVNIGALNQQPALASVHGGRVPVLRTARHDLVPVETTYRVRLSQCDKRLLTSELPGVVLLQRQRHSLAGDAWTTLLGLFQRERGL</sequence>
<dbReference type="GO" id="GO:0005737">
    <property type="term" value="C:cytoplasm"/>
    <property type="evidence" value="ECO:0007669"/>
    <property type="project" value="TreeGrafter"/>
</dbReference>
<dbReference type="PANTHER" id="PTHR13325:SF3">
    <property type="entry name" value="MEMBRANE-BOUND TRANSCRIPTION FACTOR SITE-2 PROTEASE"/>
    <property type="match status" value="1"/>
</dbReference>
<dbReference type="SUPFAM" id="SSF111369">
    <property type="entry name" value="HlyD-like secretion proteins"/>
    <property type="match status" value="1"/>
</dbReference>
<organism evidence="3 4">
    <name type="scientific">Chitiniphilus eburneus</name>
    <dbReference type="NCBI Taxonomy" id="2571148"/>
    <lineage>
        <taxon>Bacteria</taxon>
        <taxon>Pseudomonadati</taxon>
        <taxon>Pseudomonadota</taxon>
        <taxon>Betaproteobacteria</taxon>
        <taxon>Neisseriales</taxon>
        <taxon>Chitinibacteraceae</taxon>
        <taxon>Chitiniphilus</taxon>
    </lineage>
</organism>
<feature type="transmembrane region" description="Helical" evidence="1">
    <location>
        <begin position="344"/>
        <end position="368"/>
    </location>
</feature>
<keyword evidence="1" id="KW-1133">Transmembrane helix</keyword>
<feature type="transmembrane region" description="Helical" evidence="1">
    <location>
        <begin position="375"/>
        <end position="393"/>
    </location>
</feature>
<dbReference type="InterPro" id="IPR001193">
    <property type="entry name" value="MBTPS2"/>
</dbReference>
<dbReference type="PANTHER" id="PTHR13325">
    <property type="entry name" value="PROTEASE M50 MEMBRANE-BOUND TRANSCRIPTION FACTOR SITE 2 PROTEASE"/>
    <property type="match status" value="1"/>
</dbReference>
<name>A0A4U0QCJ6_9NEIS</name>
<keyword evidence="4" id="KW-1185">Reference proteome</keyword>
<dbReference type="RefSeq" id="WP_136771685.1">
    <property type="nucleotide sequence ID" value="NZ_CP156074.1"/>
</dbReference>
<keyword evidence="1" id="KW-0472">Membrane</keyword>
<feature type="transmembrane region" description="Helical" evidence="1">
    <location>
        <begin position="244"/>
        <end position="264"/>
    </location>
</feature>
<dbReference type="GO" id="GO:0004222">
    <property type="term" value="F:metalloendopeptidase activity"/>
    <property type="evidence" value="ECO:0007669"/>
    <property type="project" value="InterPro"/>
</dbReference>
<evidence type="ECO:0000313" key="4">
    <source>
        <dbReference type="Proteomes" id="UP000310016"/>
    </source>
</evidence>